<dbReference type="Gene3D" id="3.40.50.150">
    <property type="entry name" value="Vaccinia Virus protein VP39"/>
    <property type="match status" value="1"/>
</dbReference>
<name>A0ABT0LWC0_9XANT</name>
<organism evidence="1 2">
    <name type="scientific">Xanthomonas nasturtii</name>
    <dbReference type="NCBI Taxonomy" id="1843581"/>
    <lineage>
        <taxon>Bacteria</taxon>
        <taxon>Pseudomonadati</taxon>
        <taxon>Pseudomonadota</taxon>
        <taxon>Gammaproteobacteria</taxon>
        <taxon>Lysobacterales</taxon>
        <taxon>Lysobacteraceae</taxon>
        <taxon>Xanthomonas</taxon>
    </lineage>
</organism>
<keyword evidence="2" id="KW-1185">Reference proteome</keyword>
<reference evidence="1" key="1">
    <citation type="submission" date="2022-04" db="EMBL/GenBank/DDBJ databases">
        <title>Genomic comparison of 19 strains of Xanthomonas nasturtii, a newly emerging watercress pathogen.</title>
        <authorList>
            <person name="Harrison J."/>
            <person name="Greer S."/>
            <person name="Hussain R."/>
            <person name="Lascelles D."/>
            <person name="Roberts M."/>
            <person name="Carter B."/>
            <person name="Bryning A."/>
            <person name="Carroll S."/>
            <person name="Aspin A."/>
            <person name="Cruz L."/>
            <person name="Cruz J."/>
            <person name="Grant M."/>
            <person name="Vicente J."/>
            <person name="Studholme D.J."/>
        </authorList>
    </citation>
    <scope>NUCLEOTIDE SEQUENCE</scope>
    <source>
        <strain evidence="1">10016B</strain>
    </source>
</reference>
<proteinExistence type="predicted"/>
<dbReference type="Pfam" id="PF13489">
    <property type="entry name" value="Methyltransf_23"/>
    <property type="match status" value="1"/>
</dbReference>
<evidence type="ECO:0000313" key="1">
    <source>
        <dbReference type="EMBL" id="MCL1553073.1"/>
    </source>
</evidence>
<dbReference type="GO" id="GO:0008168">
    <property type="term" value="F:methyltransferase activity"/>
    <property type="evidence" value="ECO:0007669"/>
    <property type="project" value="UniProtKB-KW"/>
</dbReference>
<gene>
    <name evidence="1" type="ORF">M3O51_17625</name>
</gene>
<dbReference type="CDD" id="cd02440">
    <property type="entry name" value="AdoMet_MTases"/>
    <property type="match status" value="1"/>
</dbReference>
<dbReference type="RefSeq" id="WP_249048341.1">
    <property type="nucleotide sequence ID" value="NZ_JAMBEC010000032.1"/>
</dbReference>
<keyword evidence="1" id="KW-0489">Methyltransferase</keyword>
<dbReference type="PANTHER" id="PTHR43464">
    <property type="entry name" value="METHYLTRANSFERASE"/>
    <property type="match status" value="1"/>
</dbReference>
<keyword evidence="1" id="KW-0808">Transferase</keyword>
<dbReference type="EMBL" id="JAMBED010000054">
    <property type="protein sequence ID" value="MCL1553073.1"/>
    <property type="molecule type" value="Genomic_DNA"/>
</dbReference>
<dbReference type="InterPro" id="IPR029063">
    <property type="entry name" value="SAM-dependent_MTases_sf"/>
</dbReference>
<dbReference type="SUPFAM" id="SSF53335">
    <property type="entry name" value="S-adenosyl-L-methionine-dependent methyltransferases"/>
    <property type="match status" value="1"/>
</dbReference>
<protein>
    <submittedName>
        <fullName evidence="1">Class I SAM-dependent methyltransferase</fullName>
    </submittedName>
</protein>
<comment type="caution">
    <text evidence="1">The sequence shown here is derived from an EMBL/GenBank/DDBJ whole genome shotgun (WGS) entry which is preliminary data.</text>
</comment>
<dbReference type="Proteomes" id="UP001167357">
    <property type="component" value="Unassembled WGS sequence"/>
</dbReference>
<dbReference type="PANTHER" id="PTHR43464:SF23">
    <property type="entry name" value="JUVENILE HORMONE ACID O-METHYLTRANSFERASE"/>
    <property type="match status" value="1"/>
</dbReference>
<accession>A0ABT0LWC0</accession>
<evidence type="ECO:0000313" key="2">
    <source>
        <dbReference type="Proteomes" id="UP001167357"/>
    </source>
</evidence>
<dbReference type="GO" id="GO:0032259">
    <property type="term" value="P:methylation"/>
    <property type="evidence" value="ECO:0007669"/>
    <property type="project" value="UniProtKB-KW"/>
</dbReference>
<sequence>MKTEDASYSSHLQSRSSVWWKRVLPVQYPYKRLVRRIFTQGRILDVGCGFGRLLEALPPGSVGVDHNADMIAAARARGLDATSAADFSDRFDAEVSHFDGLLCAHMIEHLGPQQAREILASYLTKVRPGGKVLVITPQERGYRADPTHVSYYDLRALIEFSDSLGLQDVRACSYPFPGWAGNWFTYNENIVIAKRAD</sequence>